<reference evidence="3 4" key="1">
    <citation type="journal article" date="2012" name="Science">
        <title>The Paleozoic origin of enzymatic lignin decomposition reconstructed from 31 fungal genomes.</title>
        <authorList>
            <person name="Floudas D."/>
            <person name="Binder M."/>
            <person name="Riley R."/>
            <person name="Barry K."/>
            <person name="Blanchette R.A."/>
            <person name="Henrissat B."/>
            <person name="Martinez A.T."/>
            <person name="Otillar R."/>
            <person name="Spatafora J.W."/>
            <person name="Yadav J.S."/>
            <person name="Aerts A."/>
            <person name="Benoit I."/>
            <person name="Boyd A."/>
            <person name="Carlson A."/>
            <person name="Copeland A."/>
            <person name="Coutinho P.M."/>
            <person name="de Vries R.P."/>
            <person name="Ferreira P."/>
            <person name="Findley K."/>
            <person name="Foster B."/>
            <person name="Gaskell J."/>
            <person name="Glotzer D."/>
            <person name="Gorecki P."/>
            <person name="Heitman J."/>
            <person name="Hesse C."/>
            <person name="Hori C."/>
            <person name="Igarashi K."/>
            <person name="Jurgens J.A."/>
            <person name="Kallen N."/>
            <person name="Kersten P."/>
            <person name="Kohler A."/>
            <person name="Kuees U."/>
            <person name="Kumar T.K.A."/>
            <person name="Kuo A."/>
            <person name="LaButti K."/>
            <person name="Larrondo L.F."/>
            <person name="Lindquist E."/>
            <person name="Ling A."/>
            <person name="Lombard V."/>
            <person name="Lucas S."/>
            <person name="Lundell T."/>
            <person name="Martin R."/>
            <person name="McLaughlin D.J."/>
            <person name="Morgenstern I."/>
            <person name="Morin E."/>
            <person name="Murat C."/>
            <person name="Nagy L.G."/>
            <person name="Nolan M."/>
            <person name="Ohm R.A."/>
            <person name="Patyshakuliyeva A."/>
            <person name="Rokas A."/>
            <person name="Ruiz-Duenas F.J."/>
            <person name="Sabat G."/>
            <person name="Salamov A."/>
            <person name="Samejima M."/>
            <person name="Schmutz J."/>
            <person name="Slot J.C."/>
            <person name="St John F."/>
            <person name="Stenlid J."/>
            <person name="Sun H."/>
            <person name="Sun S."/>
            <person name="Syed K."/>
            <person name="Tsang A."/>
            <person name="Wiebenga A."/>
            <person name="Young D."/>
            <person name="Pisabarro A."/>
            <person name="Eastwood D.C."/>
            <person name="Martin F."/>
            <person name="Cullen D."/>
            <person name="Grigoriev I.V."/>
            <person name="Hibbett D.S."/>
        </authorList>
    </citation>
    <scope>NUCLEOTIDE SEQUENCE</scope>
    <source>
        <strain evidence="4">FP-58527</strain>
    </source>
</reference>
<feature type="region of interest" description="Disordered" evidence="1">
    <location>
        <begin position="73"/>
        <end position="270"/>
    </location>
</feature>
<sequence>MSTSPRSTWMDLVPDLAASNVRIAPRSTPTLTTMCFSTLPPGFLVPEGVRSRVTGSVIYTTVTTIIETEPGSFTQSTLAASPEPSSSPSTTSSAVILTSTTSDRNPPPETSVIQHSEFSTPDPSDTTPAAPSTGVFSPTHGAYSASSDMSSRGAATSSPSTTSSAVIPTSTARDRNPPPDTSVIQHSEFNTPDPSDTTPAAPSTGVFSPMPSSHGVYSASSDMSSRGAATSATSSMLWHTDGPLAPASSSQGSVTSASEGPTSTTPEAAGSGRAARIALPLIIGIVGAVLLVVLGGLGVCARCRLRARMAANKGSTVYGCPASESSGDERSRGRTVIGVDKDSHPGSMLALDQHRLATDTLDAVFPADSRDLVYDAKCCSQCPGADDAAHTRGQPGVAPGAHPEHTPGGKCTCLVEDQPPREPCRNKSNTAPFEDLLSQWFSTPPAYAPARYPQRFSVSSINSTHARPFGPRPPLMSYSQLYGDQEDGTSEQTQSAGNGTYPRHAEDGGGLCLYPGQQDFTSFVSGAMKRLWGSLERIVWRDDASTRRMWLHNGDDGGPNIRTLLFLVEY</sequence>
<name>S8FES1_FOMSC</name>
<organism evidence="3 4">
    <name type="scientific">Fomitopsis schrenkii</name>
    <name type="common">Brown rot fungus</name>
    <dbReference type="NCBI Taxonomy" id="2126942"/>
    <lineage>
        <taxon>Eukaryota</taxon>
        <taxon>Fungi</taxon>
        <taxon>Dikarya</taxon>
        <taxon>Basidiomycota</taxon>
        <taxon>Agaricomycotina</taxon>
        <taxon>Agaricomycetes</taxon>
        <taxon>Polyporales</taxon>
        <taxon>Fomitopsis</taxon>
    </lineage>
</organism>
<feature type="transmembrane region" description="Helical" evidence="2">
    <location>
        <begin position="277"/>
        <end position="300"/>
    </location>
</feature>
<dbReference type="Proteomes" id="UP000015241">
    <property type="component" value="Unassembled WGS sequence"/>
</dbReference>
<keyword evidence="2" id="KW-0812">Transmembrane</keyword>
<gene>
    <name evidence="3" type="ORF">FOMPIDRAFT_117069</name>
</gene>
<feature type="compositionally biased region" description="Low complexity" evidence="1">
    <location>
        <begin position="119"/>
        <end position="133"/>
    </location>
</feature>
<dbReference type="EMBL" id="KE504182">
    <property type="protein sequence ID" value="EPS96909.1"/>
    <property type="molecule type" value="Genomic_DNA"/>
</dbReference>
<keyword evidence="4" id="KW-1185">Reference proteome</keyword>
<feature type="compositionally biased region" description="Low complexity" evidence="1">
    <location>
        <begin position="191"/>
        <end position="204"/>
    </location>
</feature>
<protein>
    <submittedName>
        <fullName evidence="3">Uncharacterized protein</fullName>
    </submittedName>
</protein>
<feature type="compositionally biased region" description="Low complexity" evidence="1">
    <location>
        <begin position="245"/>
        <end position="258"/>
    </location>
</feature>
<accession>S8FES1</accession>
<evidence type="ECO:0000313" key="4">
    <source>
        <dbReference type="Proteomes" id="UP000015241"/>
    </source>
</evidence>
<dbReference type="InParanoid" id="S8FES1"/>
<evidence type="ECO:0000313" key="3">
    <source>
        <dbReference type="EMBL" id="EPS96909.1"/>
    </source>
</evidence>
<keyword evidence="2" id="KW-0472">Membrane</keyword>
<evidence type="ECO:0000256" key="2">
    <source>
        <dbReference type="SAM" id="Phobius"/>
    </source>
</evidence>
<feature type="compositionally biased region" description="Low complexity" evidence="1">
    <location>
        <begin position="150"/>
        <end position="171"/>
    </location>
</feature>
<evidence type="ECO:0000256" key="1">
    <source>
        <dbReference type="SAM" id="MobiDB-lite"/>
    </source>
</evidence>
<keyword evidence="2" id="KW-1133">Transmembrane helix</keyword>
<proteinExistence type="predicted"/>
<dbReference type="AlphaFoldDB" id="S8FES1"/>
<feature type="compositionally biased region" description="Polar residues" evidence="1">
    <location>
        <begin position="95"/>
        <end position="104"/>
    </location>
</feature>
<feature type="compositionally biased region" description="Low complexity" evidence="1">
    <location>
        <begin position="76"/>
        <end position="94"/>
    </location>
</feature>
<dbReference type="HOGENOM" id="CLU_478201_0_0_1"/>